<dbReference type="EC" id="1.1.1.193" evidence="15"/>
<evidence type="ECO:0000256" key="18">
    <source>
        <dbReference type="PIRSR" id="PIRSR006769-3"/>
    </source>
</evidence>
<feature type="binding site" evidence="17">
    <location>
        <position position="183"/>
    </location>
    <ligand>
        <name>substrate</name>
    </ligand>
</feature>
<dbReference type="InterPro" id="IPR002125">
    <property type="entry name" value="CMP_dCMP_dom"/>
</dbReference>
<protein>
    <recommendedName>
        <fullName evidence="15">Riboflavin biosynthesis protein RibD</fullName>
    </recommendedName>
    <domain>
        <recommendedName>
            <fullName evidence="15">Diaminohydroxyphosphoribosylaminopyrimidine deaminase</fullName>
            <shortName evidence="15">DRAP deaminase</shortName>
            <ecNumber evidence="15">3.5.4.26</ecNumber>
        </recommendedName>
        <alternativeName>
            <fullName evidence="15">Riboflavin-specific deaminase</fullName>
        </alternativeName>
    </domain>
    <domain>
        <recommendedName>
            <fullName evidence="15">5-amino-6-(5-phosphoribosylamino)uracil reductase</fullName>
            <ecNumber evidence="15">1.1.1.193</ecNumber>
        </recommendedName>
        <alternativeName>
            <fullName evidence="15">HTP reductase</fullName>
        </alternativeName>
    </domain>
</protein>
<evidence type="ECO:0000256" key="6">
    <source>
        <dbReference type="ARBA" id="ARBA00022619"/>
    </source>
</evidence>
<evidence type="ECO:0000256" key="1">
    <source>
        <dbReference type="ARBA" id="ARBA00002151"/>
    </source>
</evidence>
<dbReference type="PIRSF" id="PIRSF006769">
    <property type="entry name" value="RibD"/>
    <property type="match status" value="1"/>
</dbReference>
<comment type="cofactor">
    <cofactor evidence="15 18">
        <name>Zn(2+)</name>
        <dbReference type="ChEBI" id="CHEBI:29105"/>
    </cofactor>
    <text evidence="15 18">Binds 1 zinc ion.</text>
</comment>
<dbReference type="InterPro" id="IPR004794">
    <property type="entry name" value="Eubact_RibD"/>
</dbReference>
<dbReference type="SUPFAM" id="SSF53597">
    <property type="entry name" value="Dihydrofolate reductase-like"/>
    <property type="match status" value="1"/>
</dbReference>
<dbReference type="InterPro" id="IPR050765">
    <property type="entry name" value="Riboflavin_Biosynth_HTPR"/>
</dbReference>
<comment type="pathway">
    <text evidence="3 15">Cofactor biosynthesis; riboflavin biosynthesis; 5-amino-6-(D-ribitylamino)uracil from GTP: step 3/4.</text>
</comment>
<feature type="binding site" evidence="17">
    <location>
        <position position="294"/>
    </location>
    <ligand>
        <name>substrate</name>
    </ligand>
</feature>
<dbReference type="GO" id="GO:0008703">
    <property type="term" value="F:5-amino-6-(5-phosphoribosylamino)uracil reductase activity"/>
    <property type="evidence" value="ECO:0007669"/>
    <property type="project" value="UniProtKB-EC"/>
</dbReference>
<dbReference type="PROSITE" id="PS51747">
    <property type="entry name" value="CYT_DCMP_DEAMINASES_2"/>
    <property type="match status" value="1"/>
</dbReference>
<evidence type="ECO:0000256" key="7">
    <source>
        <dbReference type="ARBA" id="ARBA00022723"/>
    </source>
</evidence>
<evidence type="ECO:0000256" key="9">
    <source>
        <dbReference type="ARBA" id="ARBA00022833"/>
    </source>
</evidence>
<feature type="binding site" evidence="17">
    <location>
        <position position="203"/>
    </location>
    <ligand>
        <name>substrate</name>
    </ligand>
</feature>
<evidence type="ECO:0000256" key="2">
    <source>
        <dbReference type="ARBA" id="ARBA00004882"/>
    </source>
</evidence>
<evidence type="ECO:0000256" key="16">
    <source>
        <dbReference type="PIRSR" id="PIRSR006769-1"/>
    </source>
</evidence>
<dbReference type="GO" id="GO:0008835">
    <property type="term" value="F:diaminohydroxyphosphoribosylaminopyrimidine deaminase activity"/>
    <property type="evidence" value="ECO:0007669"/>
    <property type="project" value="UniProtKB-EC"/>
</dbReference>
<evidence type="ECO:0000313" key="20">
    <source>
        <dbReference type="EMBL" id="SHK50386.1"/>
    </source>
</evidence>
<dbReference type="Gene3D" id="3.40.140.10">
    <property type="entry name" value="Cytidine Deaminase, domain 2"/>
    <property type="match status" value="1"/>
</dbReference>
<dbReference type="InterPro" id="IPR016192">
    <property type="entry name" value="APOBEC/CMP_deaminase_Zn-bd"/>
</dbReference>
<evidence type="ECO:0000256" key="8">
    <source>
        <dbReference type="ARBA" id="ARBA00022801"/>
    </source>
</evidence>
<evidence type="ECO:0000256" key="15">
    <source>
        <dbReference type="PIRNR" id="PIRNR006769"/>
    </source>
</evidence>
<dbReference type="GO" id="GO:0008270">
    <property type="term" value="F:zinc ion binding"/>
    <property type="evidence" value="ECO:0007669"/>
    <property type="project" value="InterPro"/>
</dbReference>
<dbReference type="FunFam" id="3.40.140.10:FF:000025">
    <property type="entry name" value="Riboflavin biosynthesis protein RibD"/>
    <property type="match status" value="1"/>
</dbReference>
<evidence type="ECO:0000256" key="13">
    <source>
        <dbReference type="ARBA" id="ARBA00049861"/>
    </source>
</evidence>
<dbReference type="Pfam" id="PF01872">
    <property type="entry name" value="RibD_C"/>
    <property type="match status" value="1"/>
</dbReference>
<feature type="domain" description="CMP/dCMP-type deaminase" evidence="19">
    <location>
        <begin position="1"/>
        <end position="113"/>
    </location>
</feature>
<keyword evidence="8 15" id="KW-0378">Hydrolase</keyword>
<feature type="active site" description="Proton donor" evidence="16">
    <location>
        <position position="51"/>
    </location>
</feature>
<comment type="similarity">
    <text evidence="5 15">In the C-terminal section; belongs to the HTP reductase family.</text>
</comment>
<dbReference type="Gene3D" id="3.40.430.10">
    <property type="entry name" value="Dihydrofolate Reductase, subunit A"/>
    <property type="match status" value="1"/>
</dbReference>
<dbReference type="AlphaFoldDB" id="A0A1M6T0A7"/>
<keyword evidence="12" id="KW-0511">Multifunctional enzyme</keyword>
<accession>A0A1M6T0A7</accession>
<feature type="binding site" evidence="18">
    <location>
        <position position="49"/>
    </location>
    <ligand>
        <name>Zn(2+)</name>
        <dbReference type="ChEBI" id="CHEBI:29105"/>
        <note>catalytic</note>
    </ligand>
</feature>
<feature type="binding site" evidence="17">
    <location>
        <position position="199"/>
    </location>
    <ligand>
        <name>NADP(+)</name>
        <dbReference type="ChEBI" id="CHEBI:58349"/>
    </ligand>
</feature>
<feature type="binding site" evidence="17">
    <location>
        <begin position="296"/>
        <end position="302"/>
    </location>
    <ligand>
        <name>NADP(+)</name>
        <dbReference type="ChEBI" id="CHEBI:58349"/>
    </ligand>
</feature>
<dbReference type="STRING" id="1121301.SAMN02745912_03509"/>
<evidence type="ECO:0000256" key="12">
    <source>
        <dbReference type="ARBA" id="ARBA00023268"/>
    </source>
</evidence>
<evidence type="ECO:0000256" key="14">
    <source>
        <dbReference type="ARBA" id="ARBA00049886"/>
    </source>
</evidence>
<name>A0A1M6T0A7_PARC5</name>
<dbReference type="CDD" id="cd01284">
    <property type="entry name" value="Riboflavin_deaminase-reductase"/>
    <property type="match status" value="1"/>
</dbReference>
<dbReference type="InterPro" id="IPR011549">
    <property type="entry name" value="RibD_C"/>
</dbReference>
<feature type="binding site" evidence="18">
    <location>
        <position position="74"/>
    </location>
    <ligand>
        <name>Zn(2+)</name>
        <dbReference type="ChEBI" id="CHEBI:29105"/>
        <note>catalytic</note>
    </ligand>
</feature>
<proteinExistence type="inferred from homology"/>
<dbReference type="PANTHER" id="PTHR38011">
    <property type="entry name" value="DIHYDROFOLATE REDUCTASE FAMILY PROTEIN (AFU_ORTHOLOGUE AFUA_8G06820)"/>
    <property type="match status" value="1"/>
</dbReference>
<keyword evidence="10 15" id="KW-0521">NADP</keyword>
<keyword evidence="21" id="KW-1185">Reference proteome</keyword>
<sequence length="366" mass="39909">MDIIFMKRALSLAEKGAGFVNPNPMVGSVIVKNSNIIGEGYHKFFGGNHAEIEALNSLTDTPEGSTMYVTLEPCSHHGKTPPCVNAIIKSGIKKVVVAMLDPNPLVSGSGIKILKENGIKVVTGILEEEAKKLNEIFIKYITTKLPFCLMKSAMSLDGKIATKFSDSKWITCNESREYVHKLRHKYSSIMVGVNTVLVDNPLLTVRIPEFKGLNPIRIIVDSRCRIPLDSNVVKKISHAKTLIATTKKADTKKIKTLEDKGIEVLILPSKDKRVDLNALVERLGQMGIDSVLLEGGGTLNYSAIEAGIVDKVNCFIAPKIIGGTLAKSPVEGKGVSLVKNAFLVNNMVTYKFGNDIMIEGYIGQRD</sequence>
<feature type="binding site" evidence="18">
    <location>
        <position position="83"/>
    </location>
    <ligand>
        <name>Zn(2+)</name>
        <dbReference type="ChEBI" id="CHEBI:29105"/>
        <note>catalytic</note>
    </ligand>
</feature>
<feature type="binding site" evidence="17">
    <location>
        <position position="169"/>
    </location>
    <ligand>
        <name>NADP(+)</name>
        <dbReference type="ChEBI" id="CHEBI:58349"/>
    </ligand>
</feature>
<dbReference type="Pfam" id="PF00383">
    <property type="entry name" value="dCMP_cyt_deam_1"/>
    <property type="match status" value="1"/>
</dbReference>
<dbReference type="PANTHER" id="PTHR38011:SF7">
    <property type="entry name" value="2,5-DIAMINO-6-RIBOSYLAMINO-4(3H)-PYRIMIDINONE 5'-PHOSPHATE REDUCTASE"/>
    <property type="match status" value="1"/>
</dbReference>
<evidence type="ECO:0000256" key="17">
    <source>
        <dbReference type="PIRSR" id="PIRSR006769-2"/>
    </source>
</evidence>
<comment type="pathway">
    <text evidence="2 15">Cofactor biosynthesis; riboflavin biosynthesis; 5-amino-6-(D-ribitylamino)uracil from GTP: step 2/4.</text>
</comment>
<reference evidence="20 21" key="1">
    <citation type="submission" date="2016-11" db="EMBL/GenBank/DDBJ databases">
        <authorList>
            <person name="Jaros S."/>
            <person name="Januszkiewicz K."/>
            <person name="Wedrychowicz H."/>
        </authorList>
    </citation>
    <scope>NUCLEOTIDE SEQUENCE [LARGE SCALE GENOMIC DNA]</scope>
    <source>
        <strain evidence="20 21">DSM 15212</strain>
    </source>
</reference>
<dbReference type="InterPro" id="IPR016193">
    <property type="entry name" value="Cytidine_deaminase-like"/>
</dbReference>
<organism evidence="20 21">
    <name type="scientific">Paramaledivibacter caminithermalis (strain DSM 15212 / CIP 107654 / DViRD3)</name>
    <name type="common">Clostridium caminithermale</name>
    <dbReference type="NCBI Taxonomy" id="1121301"/>
    <lineage>
        <taxon>Bacteria</taxon>
        <taxon>Bacillati</taxon>
        <taxon>Bacillota</taxon>
        <taxon>Clostridia</taxon>
        <taxon>Peptostreptococcales</taxon>
        <taxon>Caminicellaceae</taxon>
        <taxon>Paramaledivibacter</taxon>
    </lineage>
</organism>
<keyword evidence="9 15" id="KW-0862">Zinc</keyword>
<evidence type="ECO:0000256" key="4">
    <source>
        <dbReference type="ARBA" id="ARBA00005259"/>
    </source>
</evidence>
<dbReference type="OrthoDB" id="9800865at2"/>
<evidence type="ECO:0000313" key="21">
    <source>
        <dbReference type="Proteomes" id="UP000184465"/>
    </source>
</evidence>
<dbReference type="PROSITE" id="PS00903">
    <property type="entry name" value="CYT_DCMP_DEAMINASES_1"/>
    <property type="match status" value="1"/>
</dbReference>
<comment type="catalytic activity">
    <reaction evidence="13 15">
        <text>5-amino-6-(5-phospho-D-ribitylamino)uracil + NADP(+) = 5-amino-6-(5-phospho-D-ribosylamino)uracil + NADPH + H(+)</text>
        <dbReference type="Rhea" id="RHEA:17845"/>
        <dbReference type="ChEBI" id="CHEBI:15378"/>
        <dbReference type="ChEBI" id="CHEBI:57783"/>
        <dbReference type="ChEBI" id="CHEBI:58349"/>
        <dbReference type="ChEBI" id="CHEBI:58421"/>
        <dbReference type="ChEBI" id="CHEBI:58453"/>
        <dbReference type="EC" id="1.1.1.193"/>
    </reaction>
</comment>
<comment type="catalytic activity">
    <reaction evidence="14 15">
        <text>2,5-diamino-6-hydroxy-4-(5-phosphoribosylamino)-pyrimidine + H2O + H(+) = 5-amino-6-(5-phospho-D-ribosylamino)uracil + NH4(+)</text>
        <dbReference type="Rhea" id="RHEA:21868"/>
        <dbReference type="ChEBI" id="CHEBI:15377"/>
        <dbReference type="ChEBI" id="CHEBI:15378"/>
        <dbReference type="ChEBI" id="CHEBI:28938"/>
        <dbReference type="ChEBI" id="CHEBI:58453"/>
        <dbReference type="ChEBI" id="CHEBI:58614"/>
        <dbReference type="EC" id="3.5.4.26"/>
    </reaction>
</comment>
<dbReference type="NCBIfam" id="TIGR00227">
    <property type="entry name" value="ribD_Cterm"/>
    <property type="match status" value="1"/>
</dbReference>
<dbReference type="InterPro" id="IPR002734">
    <property type="entry name" value="RibDG_C"/>
</dbReference>
<feature type="binding site" evidence="17">
    <location>
        <position position="195"/>
    </location>
    <ligand>
        <name>NADP(+)</name>
        <dbReference type="ChEBI" id="CHEBI:58349"/>
    </ligand>
</feature>
<dbReference type="UniPathway" id="UPA00275">
    <property type="reaction ID" value="UER00401"/>
</dbReference>
<feature type="binding site" evidence="17">
    <location>
        <position position="222"/>
    </location>
    <ligand>
        <name>NADP(+)</name>
        <dbReference type="ChEBI" id="CHEBI:58349"/>
    </ligand>
</feature>
<feature type="binding site" evidence="17">
    <location>
        <position position="167"/>
    </location>
    <ligand>
        <name>substrate</name>
    </ligand>
</feature>
<dbReference type="NCBIfam" id="TIGR00326">
    <property type="entry name" value="eubact_ribD"/>
    <property type="match status" value="1"/>
</dbReference>
<evidence type="ECO:0000256" key="5">
    <source>
        <dbReference type="ARBA" id="ARBA00007417"/>
    </source>
</evidence>
<feature type="binding site" evidence="17">
    <location>
        <position position="153"/>
    </location>
    <ligand>
        <name>NADP(+)</name>
        <dbReference type="ChEBI" id="CHEBI:58349"/>
    </ligand>
</feature>
<dbReference type="InterPro" id="IPR024072">
    <property type="entry name" value="DHFR-like_dom_sf"/>
</dbReference>
<dbReference type="GO" id="GO:0009231">
    <property type="term" value="P:riboflavin biosynthetic process"/>
    <property type="evidence" value="ECO:0007669"/>
    <property type="project" value="UniProtKB-UniPathway"/>
</dbReference>
<comment type="function">
    <text evidence="1 15">Converts 2,5-diamino-6-(ribosylamino)-4(3h)-pyrimidinone 5'-phosphate into 5-amino-6-(ribosylamino)-2,4(1h,3h)-pyrimidinedione 5'-phosphate.</text>
</comment>
<comment type="similarity">
    <text evidence="4 15">In the N-terminal section; belongs to the cytidine and deoxycytidylate deaminase family.</text>
</comment>
<dbReference type="EMBL" id="FRAG01000075">
    <property type="protein sequence ID" value="SHK50386.1"/>
    <property type="molecule type" value="Genomic_DNA"/>
</dbReference>
<gene>
    <name evidence="20" type="ORF">SAMN02745912_03509</name>
</gene>
<keyword evidence="11 15" id="KW-0560">Oxidoreductase</keyword>
<keyword evidence="6 15" id="KW-0686">Riboflavin biosynthesis</keyword>
<evidence type="ECO:0000259" key="19">
    <source>
        <dbReference type="PROSITE" id="PS51747"/>
    </source>
</evidence>
<dbReference type="SUPFAM" id="SSF53927">
    <property type="entry name" value="Cytidine deaminase-like"/>
    <property type="match status" value="1"/>
</dbReference>
<feature type="binding site" evidence="17">
    <location>
        <position position="206"/>
    </location>
    <ligand>
        <name>substrate</name>
    </ligand>
</feature>
<dbReference type="Proteomes" id="UP000184465">
    <property type="component" value="Unassembled WGS sequence"/>
</dbReference>
<dbReference type="EC" id="3.5.4.26" evidence="15"/>
<evidence type="ECO:0000256" key="10">
    <source>
        <dbReference type="ARBA" id="ARBA00022857"/>
    </source>
</evidence>
<evidence type="ECO:0000256" key="11">
    <source>
        <dbReference type="ARBA" id="ARBA00023002"/>
    </source>
</evidence>
<evidence type="ECO:0000256" key="3">
    <source>
        <dbReference type="ARBA" id="ARBA00004910"/>
    </source>
</evidence>
<keyword evidence="7 15" id="KW-0479">Metal-binding</keyword>
<dbReference type="GO" id="GO:0050661">
    <property type="term" value="F:NADP binding"/>
    <property type="evidence" value="ECO:0007669"/>
    <property type="project" value="InterPro"/>
</dbReference>